<dbReference type="AlphaFoldDB" id="A0A7J8NJ57"/>
<evidence type="ECO:0008006" key="3">
    <source>
        <dbReference type="Google" id="ProtNLM"/>
    </source>
</evidence>
<accession>A0A7J8NJ57</accession>
<evidence type="ECO:0000313" key="1">
    <source>
        <dbReference type="EMBL" id="MBA0576880.1"/>
    </source>
</evidence>
<sequence>MGEDNTFKVEARVVLEGLCVAWGKRLRQNGKLRLIHGILNCEWNVHIRHVPRFQNAVVDHMARLAISGPPSLVVFEKPPTLVQGLLLADERSFNSS</sequence>
<evidence type="ECO:0000313" key="2">
    <source>
        <dbReference type="Proteomes" id="UP000593572"/>
    </source>
</evidence>
<name>A0A7J8NJ57_9ROSI</name>
<organism evidence="1 2">
    <name type="scientific">Gossypium lobatum</name>
    <dbReference type="NCBI Taxonomy" id="34289"/>
    <lineage>
        <taxon>Eukaryota</taxon>
        <taxon>Viridiplantae</taxon>
        <taxon>Streptophyta</taxon>
        <taxon>Embryophyta</taxon>
        <taxon>Tracheophyta</taxon>
        <taxon>Spermatophyta</taxon>
        <taxon>Magnoliopsida</taxon>
        <taxon>eudicotyledons</taxon>
        <taxon>Gunneridae</taxon>
        <taxon>Pentapetalae</taxon>
        <taxon>rosids</taxon>
        <taxon>malvids</taxon>
        <taxon>Malvales</taxon>
        <taxon>Malvaceae</taxon>
        <taxon>Malvoideae</taxon>
        <taxon>Gossypium</taxon>
    </lineage>
</organism>
<protein>
    <recommendedName>
        <fullName evidence="3">RNase H type-1 domain-containing protein</fullName>
    </recommendedName>
</protein>
<gene>
    <name evidence="1" type="ORF">Golob_024236</name>
</gene>
<dbReference type="EMBL" id="JABEZX010351998">
    <property type="protein sequence ID" value="MBA0576880.1"/>
    <property type="molecule type" value="Genomic_DNA"/>
</dbReference>
<reference evidence="1 2" key="1">
    <citation type="journal article" date="2019" name="Genome Biol. Evol.">
        <title>Insights into the evolution of the New World diploid cottons (Gossypium, subgenus Houzingenia) based on genome sequencing.</title>
        <authorList>
            <person name="Grover C.E."/>
            <person name="Arick M.A. 2nd"/>
            <person name="Thrash A."/>
            <person name="Conover J.L."/>
            <person name="Sanders W.S."/>
            <person name="Peterson D.G."/>
            <person name="Frelichowski J.E."/>
            <person name="Scheffler J.A."/>
            <person name="Scheffler B.E."/>
            <person name="Wendel J.F."/>
        </authorList>
    </citation>
    <scope>NUCLEOTIDE SEQUENCE [LARGE SCALE GENOMIC DNA]</scope>
    <source>
        <strain evidence="1">157</strain>
        <tissue evidence="1">Leaf</tissue>
    </source>
</reference>
<dbReference type="Proteomes" id="UP000593572">
    <property type="component" value="Unassembled WGS sequence"/>
</dbReference>
<proteinExistence type="predicted"/>
<keyword evidence="2" id="KW-1185">Reference proteome</keyword>
<comment type="caution">
    <text evidence="1">The sequence shown here is derived from an EMBL/GenBank/DDBJ whole genome shotgun (WGS) entry which is preliminary data.</text>
</comment>